<accession>A0ABR9QZR0</accession>
<dbReference type="PANTHER" id="PTHR37804">
    <property type="entry name" value="CDAA REGULATORY PROTEIN CDAR"/>
    <property type="match status" value="1"/>
</dbReference>
<name>A0ABR9QZR0_9FIRM</name>
<gene>
    <name evidence="1" type="ORF">INF35_00805</name>
</gene>
<dbReference type="Proteomes" id="UP000768567">
    <property type="component" value="Unassembled WGS sequence"/>
</dbReference>
<proteinExistence type="predicted"/>
<protein>
    <recommendedName>
        <fullName evidence="3">YbbR domain-containing protein</fullName>
    </recommendedName>
</protein>
<dbReference type="Gene3D" id="2.170.120.40">
    <property type="entry name" value="YbbR-like domain"/>
    <property type="match status" value="1"/>
</dbReference>
<sequence>MVNKNKAPKPEQTAKKHSIWDNRLFVLAASLLCAILSWSIVTLTLDPEGDKTFTVSEVSYSYNSNLYTSLGLDIVETEQIGNIQVKVEGSGTVIGQLQASDLIVYPNYSTVSGAGEQTLSLQARVSSTQFSTNNIEVQVVSPKQVTVVFDKVGEKTLPITVESANLSVADGYMLYRSSSVPAEVTISGPQSELDAITSVVAPVTVDGELSDSTSVTTALEMRDENGNVISPQYASMDSTSANVTLTIYQVRELPLAIDFINVPTGFDTSSLKYTLSQETMVVAGPTRTVSALSELSVVSFDLGQQFAFDRDYQLPVELPSGLVAQDDTSSVTLSFDTSDMASVTINVPNIRTINMPSNYDITVQSERVSNVTLYGPKDEIENLLPDSVVAQLDCQNLQITAGQQTLPVTIQVPSSSRIFAVGSYTVLCQITSR</sequence>
<dbReference type="PANTHER" id="PTHR37804:SF1">
    <property type="entry name" value="CDAA REGULATORY PROTEIN CDAR"/>
    <property type="match status" value="1"/>
</dbReference>
<reference evidence="1 2" key="1">
    <citation type="submission" date="2020-10" db="EMBL/GenBank/DDBJ databases">
        <title>ChiBAC.</title>
        <authorList>
            <person name="Zenner C."/>
            <person name="Hitch T.C.A."/>
            <person name="Clavel T."/>
        </authorList>
    </citation>
    <scope>NUCLEOTIDE SEQUENCE [LARGE SCALE GENOMIC DNA]</scope>
    <source>
        <strain evidence="1 2">DSM 109015</strain>
    </source>
</reference>
<dbReference type="InterPro" id="IPR012505">
    <property type="entry name" value="YbbR"/>
</dbReference>
<dbReference type="RefSeq" id="WP_193499689.1">
    <property type="nucleotide sequence ID" value="NZ_JADCKC010000001.1"/>
</dbReference>
<evidence type="ECO:0008006" key="3">
    <source>
        <dbReference type="Google" id="ProtNLM"/>
    </source>
</evidence>
<evidence type="ECO:0000313" key="2">
    <source>
        <dbReference type="Proteomes" id="UP000768567"/>
    </source>
</evidence>
<dbReference type="Gene3D" id="2.170.120.30">
    <property type="match status" value="2"/>
</dbReference>
<dbReference type="InterPro" id="IPR053154">
    <property type="entry name" value="c-di-AMP_regulator"/>
</dbReference>
<comment type="caution">
    <text evidence="1">The sequence shown here is derived from an EMBL/GenBank/DDBJ whole genome shotgun (WGS) entry which is preliminary data.</text>
</comment>
<evidence type="ECO:0000313" key="1">
    <source>
        <dbReference type="EMBL" id="MBE5036345.1"/>
    </source>
</evidence>
<dbReference type="Pfam" id="PF07949">
    <property type="entry name" value="YbbR"/>
    <property type="match status" value="1"/>
</dbReference>
<organism evidence="1 2">
    <name type="scientific">Gemmiger gallinarum</name>
    <dbReference type="NCBI Taxonomy" id="2779354"/>
    <lineage>
        <taxon>Bacteria</taxon>
        <taxon>Bacillati</taxon>
        <taxon>Bacillota</taxon>
        <taxon>Clostridia</taxon>
        <taxon>Eubacteriales</taxon>
        <taxon>Gemmiger</taxon>
    </lineage>
</organism>
<dbReference type="EMBL" id="JADCKC010000001">
    <property type="protein sequence ID" value="MBE5036345.1"/>
    <property type="molecule type" value="Genomic_DNA"/>
</dbReference>
<keyword evidence="2" id="KW-1185">Reference proteome</keyword>